<dbReference type="PROSITE" id="PS50883">
    <property type="entry name" value="EAL"/>
    <property type="match status" value="1"/>
</dbReference>
<dbReference type="PANTHER" id="PTHR33121">
    <property type="entry name" value="CYCLIC DI-GMP PHOSPHODIESTERASE PDEF"/>
    <property type="match status" value="1"/>
</dbReference>
<dbReference type="InterPro" id="IPR043128">
    <property type="entry name" value="Rev_trsase/Diguanyl_cyclase"/>
</dbReference>
<dbReference type="PANTHER" id="PTHR33121:SF79">
    <property type="entry name" value="CYCLIC DI-GMP PHOSPHODIESTERASE PDED-RELATED"/>
    <property type="match status" value="1"/>
</dbReference>
<dbReference type="EMBL" id="JAJNUY010000054">
    <property type="protein sequence ID" value="MCD5564210.1"/>
    <property type="molecule type" value="Genomic_DNA"/>
</dbReference>
<dbReference type="InterPro" id="IPR050706">
    <property type="entry name" value="Cyclic-di-GMP_PDE-like"/>
</dbReference>
<dbReference type="SMART" id="SM00052">
    <property type="entry name" value="EAL"/>
    <property type="match status" value="1"/>
</dbReference>
<evidence type="ECO:0000259" key="1">
    <source>
        <dbReference type="PROSITE" id="PS50883"/>
    </source>
</evidence>
<dbReference type="Proteomes" id="UP001200334">
    <property type="component" value="Unassembled WGS sequence"/>
</dbReference>
<sequence length="367" mass="42031">MDLLTGMPNVSYFSKFGDDFLRKLLKRAGQVDVIYFDISSLHSYNDHFGFLQGNQLIKKCGEIIRASFQEGLTLRYVDNSILTITAPSQLKKLLPEIQKKVAVFSADKVTTVRAGVYQVKEMEPATSAVDKAYQVYNTSVKKPFEMQDYLMGHFEEALSQNWLKVYYQPIFNLYSKKICNFEAVSRWQEPGEPALKASRFIPVLERSGLVYQLDLHVLDHVCQLLNQRRADNLPTIPVSINLSPSNFNIDSFIDQVLGITQKYQIPHNMIQFDLLAQPVAVDQQRLKDAAANLRKQGFRICLDRYGGENNDLSTETLLEYNFDYLKVDVRSFNTNRQRAKIILGSVINMSRLLKIVPVVRGLRTRPC</sequence>
<reference evidence="2 3" key="1">
    <citation type="submission" date="2021-12" db="EMBL/GenBank/DDBJ databases">
        <title>Antimicrobial susceptibility of Lactobacillus delbrueckii subsp. lactis obtained from milk products and other habitats.</title>
        <authorList>
            <person name="Shani N."/>
        </authorList>
    </citation>
    <scope>NUCLEOTIDE SEQUENCE [LARGE SCALE GENOMIC DNA]</scope>
    <source>
        <strain evidence="2 3">FAM 21755</strain>
    </source>
</reference>
<dbReference type="Gene3D" id="3.30.70.270">
    <property type="match status" value="1"/>
</dbReference>
<dbReference type="RefSeq" id="WP_051975806.1">
    <property type="nucleotide sequence ID" value="NZ_JAGJAC010000067.1"/>
</dbReference>
<dbReference type="SUPFAM" id="SSF141868">
    <property type="entry name" value="EAL domain-like"/>
    <property type="match status" value="1"/>
</dbReference>
<dbReference type="InterPro" id="IPR001633">
    <property type="entry name" value="EAL_dom"/>
</dbReference>
<evidence type="ECO:0000313" key="3">
    <source>
        <dbReference type="Proteomes" id="UP001200334"/>
    </source>
</evidence>
<evidence type="ECO:0000313" key="2">
    <source>
        <dbReference type="EMBL" id="MCD5564210.1"/>
    </source>
</evidence>
<accession>A0ABD4SKC0</accession>
<dbReference type="Gene3D" id="3.20.20.450">
    <property type="entry name" value="EAL domain"/>
    <property type="match status" value="1"/>
</dbReference>
<dbReference type="InterPro" id="IPR035919">
    <property type="entry name" value="EAL_sf"/>
</dbReference>
<dbReference type="Pfam" id="PF00990">
    <property type="entry name" value="GGDEF"/>
    <property type="match status" value="1"/>
</dbReference>
<dbReference type="AlphaFoldDB" id="A0ABD4SKC0"/>
<dbReference type="Pfam" id="PF00563">
    <property type="entry name" value="EAL"/>
    <property type="match status" value="1"/>
</dbReference>
<dbReference type="CDD" id="cd01948">
    <property type="entry name" value="EAL"/>
    <property type="match status" value="1"/>
</dbReference>
<dbReference type="InterPro" id="IPR000160">
    <property type="entry name" value="GGDEF_dom"/>
</dbReference>
<name>A0ABD4SKC0_LACDL</name>
<feature type="domain" description="EAL" evidence="1">
    <location>
        <begin position="147"/>
        <end position="367"/>
    </location>
</feature>
<organism evidence="2 3">
    <name type="scientific">Lactobacillus delbrueckii subsp. lactis</name>
    <dbReference type="NCBI Taxonomy" id="29397"/>
    <lineage>
        <taxon>Bacteria</taxon>
        <taxon>Bacillati</taxon>
        <taxon>Bacillota</taxon>
        <taxon>Bacilli</taxon>
        <taxon>Lactobacillales</taxon>
        <taxon>Lactobacillaceae</taxon>
        <taxon>Lactobacillus</taxon>
    </lineage>
</organism>
<comment type="caution">
    <text evidence="2">The sequence shown here is derived from an EMBL/GenBank/DDBJ whole genome shotgun (WGS) entry which is preliminary data.</text>
</comment>
<proteinExistence type="predicted"/>
<protein>
    <submittedName>
        <fullName evidence="2">GGDEF domain-containing phosphodiesterase</fullName>
    </submittedName>
</protein>
<dbReference type="InterPro" id="IPR029787">
    <property type="entry name" value="Nucleotide_cyclase"/>
</dbReference>
<dbReference type="SUPFAM" id="SSF55073">
    <property type="entry name" value="Nucleotide cyclase"/>
    <property type="match status" value="1"/>
</dbReference>
<gene>
    <name evidence="2" type="ORF">LOB85_08915</name>
</gene>